<feature type="transmembrane region" description="Helical" evidence="2">
    <location>
        <begin position="39"/>
        <end position="58"/>
    </location>
</feature>
<gene>
    <name evidence="3" type="ORF">CVS47_01937</name>
</gene>
<evidence type="ECO:0008006" key="5">
    <source>
        <dbReference type="Google" id="ProtNLM"/>
    </source>
</evidence>
<organism evidence="3 4">
    <name type="scientific">Microbacterium lemovicicum</name>
    <dbReference type="NCBI Taxonomy" id="1072463"/>
    <lineage>
        <taxon>Bacteria</taxon>
        <taxon>Bacillati</taxon>
        <taxon>Actinomycetota</taxon>
        <taxon>Actinomycetes</taxon>
        <taxon>Micrococcales</taxon>
        <taxon>Microbacteriaceae</taxon>
        <taxon>Microbacterium</taxon>
    </lineage>
</organism>
<accession>A0A3S9WBE6</accession>
<evidence type="ECO:0000313" key="3">
    <source>
        <dbReference type="EMBL" id="AZS37303.1"/>
    </source>
</evidence>
<dbReference type="KEGG" id="mlv:CVS47_01937"/>
<dbReference type="Pfam" id="PF14030">
    <property type="entry name" value="DUF4245"/>
    <property type="match status" value="1"/>
</dbReference>
<evidence type="ECO:0000313" key="4">
    <source>
        <dbReference type="Proteomes" id="UP000276888"/>
    </source>
</evidence>
<keyword evidence="2" id="KW-0472">Membrane</keyword>
<proteinExistence type="predicted"/>
<dbReference type="Proteomes" id="UP000276888">
    <property type="component" value="Chromosome"/>
</dbReference>
<keyword evidence="2" id="KW-1133">Transmembrane helix</keyword>
<dbReference type="InterPro" id="IPR025339">
    <property type="entry name" value="DUF4245"/>
</dbReference>
<dbReference type="EMBL" id="CP031423">
    <property type="protein sequence ID" value="AZS37303.1"/>
    <property type="molecule type" value="Genomic_DNA"/>
</dbReference>
<reference evidence="3 4" key="1">
    <citation type="submission" date="2018-08" db="EMBL/GenBank/DDBJ databases">
        <title>Microbacterium lemovicicum sp. nov., a bacterium isolated from a natural uranium-rich soil.</title>
        <authorList>
            <person name="ORTET P."/>
        </authorList>
    </citation>
    <scope>NUCLEOTIDE SEQUENCE [LARGE SCALE GENOMIC DNA]</scope>
    <source>
        <strain evidence="3 4">Viu22</strain>
    </source>
</reference>
<sequence length="213" mass="22209">MARPPRIVAELGRPETPGEQADRKAASSRVYRSSQTARNLIAALLITLAVVAVVIFAVPRGGPPPRPSIDVAAVAADLGTSRGRVVIAPVVPADWRVNVAEIEGGDVEAWTVVYVPGEDAGYLRVAQGFDADAGWPGRTLTGGRPDGTVEYGGVTWDRYRFDDSGASGNVTSAVSVQAGPDIVLIYGATDDASLATAAEGVADEVRRLQDGTR</sequence>
<evidence type="ECO:0000256" key="2">
    <source>
        <dbReference type="SAM" id="Phobius"/>
    </source>
</evidence>
<name>A0A3S9WBE6_9MICO</name>
<keyword evidence="4" id="KW-1185">Reference proteome</keyword>
<keyword evidence="2" id="KW-0812">Transmembrane</keyword>
<dbReference type="AlphaFoldDB" id="A0A3S9WBE6"/>
<evidence type="ECO:0000256" key="1">
    <source>
        <dbReference type="SAM" id="MobiDB-lite"/>
    </source>
</evidence>
<dbReference type="OrthoDB" id="4801970at2"/>
<dbReference type="RefSeq" id="WP_127095878.1">
    <property type="nucleotide sequence ID" value="NZ_CP031423.1"/>
</dbReference>
<feature type="region of interest" description="Disordered" evidence="1">
    <location>
        <begin position="1"/>
        <end position="27"/>
    </location>
</feature>
<protein>
    <recommendedName>
        <fullName evidence="5">Amino acid transporter</fullName>
    </recommendedName>
</protein>